<dbReference type="PROSITE" id="PS50014">
    <property type="entry name" value="BROMODOMAIN_2"/>
    <property type="match status" value="2"/>
</dbReference>
<dbReference type="CDD" id="cd04717">
    <property type="entry name" value="BAH_polybromo"/>
    <property type="match status" value="1"/>
</dbReference>
<dbReference type="InterPro" id="IPR001025">
    <property type="entry name" value="BAH_dom"/>
</dbReference>
<evidence type="ECO:0000256" key="8">
    <source>
        <dbReference type="PROSITE-ProRule" id="PRU00035"/>
    </source>
</evidence>
<evidence type="ECO:0000259" key="10">
    <source>
        <dbReference type="PROSITE" id="PS50014"/>
    </source>
</evidence>
<dbReference type="OrthoDB" id="1742084at2759"/>
<feature type="compositionally biased region" description="Low complexity" evidence="9">
    <location>
        <begin position="872"/>
        <end position="884"/>
    </location>
</feature>
<dbReference type="InterPro" id="IPR043151">
    <property type="entry name" value="BAH_sf"/>
</dbReference>
<dbReference type="InterPro" id="IPR018359">
    <property type="entry name" value="Bromodomain_CS"/>
</dbReference>
<feature type="compositionally biased region" description="Low complexity" evidence="9">
    <location>
        <begin position="844"/>
        <end position="857"/>
    </location>
</feature>
<dbReference type="GO" id="GO:0006338">
    <property type="term" value="P:chromatin remodeling"/>
    <property type="evidence" value="ECO:0007669"/>
    <property type="project" value="InterPro"/>
</dbReference>
<dbReference type="AlphaFoldDB" id="A0A167MW23"/>
<feature type="compositionally biased region" description="Pro residues" evidence="9">
    <location>
        <begin position="805"/>
        <end position="817"/>
    </location>
</feature>
<accession>A0A167MW23</accession>
<feature type="compositionally biased region" description="Pro residues" evidence="9">
    <location>
        <begin position="724"/>
        <end position="736"/>
    </location>
</feature>
<comment type="caution">
    <text evidence="12">The sequence shown here is derived from an EMBL/GenBank/DDBJ whole genome shotgun (WGS) entry which is preliminary data.</text>
</comment>
<feature type="domain" description="Bromo" evidence="10">
    <location>
        <begin position="176"/>
        <end position="246"/>
    </location>
</feature>
<evidence type="ECO:0000259" key="11">
    <source>
        <dbReference type="PROSITE" id="PS51038"/>
    </source>
</evidence>
<feature type="compositionally biased region" description="Pro residues" evidence="9">
    <location>
        <begin position="955"/>
        <end position="965"/>
    </location>
</feature>
<dbReference type="InterPro" id="IPR001487">
    <property type="entry name" value="Bromodomain"/>
</dbReference>
<dbReference type="SMART" id="SM00297">
    <property type="entry name" value="BROMO"/>
    <property type="match status" value="2"/>
</dbReference>
<reference evidence="12 13" key="1">
    <citation type="journal article" date="2016" name="Genome Biol. Evol.">
        <title>Divergent and convergent evolution of fungal pathogenicity.</title>
        <authorList>
            <person name="Shang Y."/>
            <person name="Xiao G."/>
            <person name="Zheng P."/>
            <person name="Cen K."/>
            <person name="Zhan S."/>
            <person name="Wang C."/>
        </authorList>
    </citation>
    <scope>NUCLEOTIDE SEQUENCE [LARGE SCALE GENOMIC DNA]</scope>
    <source>
        <strain evidence="12 13">RCEF 264</strain>
    </source>
</reference>
<dbReference type="InterPro" id="IPR037382">
    <property type="entry name" value="Rsc/polybromo"/>
</dbReference>
<organism evidence="12 13">
    <name type="scientific">Niveomyces insectorum RCEF 264</name>
    <dbReference type="NCBI Taxonomy" id="1081102"/>
    <lineage>
        <taxon>Eukaryota</taxon>
        <taxon>Fungi</taxon>
        <taxon>Dikarya</taxon>
        <taxon>Ascomycota</taxon>
        <taxon>Pezizomycotina</taxon>
        <taxon>Sordariomycetes</taxon>
        <taxon>Hypocreomycetidae</taxon>
        <taxon>Hypocreales</taxon>
        <taxon>Cordycipitaceae</taxon>
        <taxon>Niveomyces</taxon>
    </lineage>
</organism>
<dbReference type="PRINTS" id="PR00503">
    <property type="entry name" value="BROMODOMAIN"/>
</dbReference>
<feature type="domain" description="Bromo" evidence="10">
    <location>
        <begin position="388"/>
        <end position="458"/>
    </location>
</feature>
<dbReference type="GO" id="GO:0003682">
    <property type="term" value="F:chromatin binding"/>
    <property type="evidence" value="ECO:0007669"/>
    <property type="project" value="InterPro"/>
</dbReference>
<feature type="compositionally biased region" description="Pro residues" evidence="9">
    <location>
        <begin position="749"/>
        <end position="761"/>
    </location>
</feature>
<protein>
    <submittedName>
        <fullName evidence="12">Rsc complex subunit</fullName>
    </submittedName>
</protein>
<dbReference type="PANTHER" id="PTHR16062">
    <property type="entry name" value="SWI/SNF-RELATED"/>
    <property type="match status" value="1"/>
</dbReference>
<keyword evidence="2" id="KW-0677">Repeat</keyword>
<feature type="compositionally biased region" description="Pro residues" evidence="9">
    <location>
        <begin position="899"/>
        <end position="918"/>
    </location>
</feature>
<dbReference type="InterPro" id="IPR036427">
    <property type="entry name" value="Bromodomain-like_sf"/>
</dbReference>
<evidence type="ECO:0000256" key="5">
    <source>
        <dbReference type="ARBA" id="ARBA00023117"/>
    </source>
</evidence>
<evidence type="ECO:0000256" key="6">
    <source>
        <dbReference type="ARBA" id="ARBA00023163"/>
    </source>
</evidence>
<dbReference type="Gene3D" id="2.30.30.490">
    <property type="match status" value="1"/>
</dbReference>
<evidence type="ECO:0000313" key="13">
    <source>
        <dbReference type="Proteomes" id="UP000076874"/>
    </source>
</evidence>
<feature type="compositionally biased region" description="Acidic residues" evidence="9">
    <location>
        <begin position="73"/>
        <end position="115"/>
    </location>
</feature>
<dbReference type="CDD" id="cd04369">
    <property type="entry name" value="Bromodomain"/>
    <property type="match status" value="1"/>
</dbReference>
<feature type="compositionally biased region" description="Low complexity" evidence="9">
    <location>
        <begin position="18"/>
        <end position="51"/>
    </location>
</feature>
<feature type="compositionally biased region" description="Polar residues" evidence="9">
    <location>
        <begin position="1"/>
        <end position="10"/>
    </location>
</feature>
<keyword evidence="13" id="KW-1185">Reference proteome</keyword>
<proteinExistence type="predicted"/>
<evidence type="ECO:0000256" key="1">
    <source>
        <dbReference type="ARBA" id="ARBA00004123"/>
    </source>
</evidence>
<feature type="compositionally biased region" description="Basic residues" evidence="9">
    <location>
        <begin position="332"/>
        <end position="349"/>
    </location>
</feature>
<feature type="compositionally biased region" description="Acidic residues" evidence="9">
    <location>
        <begin position="291"/>
        <end position="327"/>
    </location>
</feature>
<dbReference type="STRING" id="1081102.A0A167MW23"/>
<keyword evidence="6" id="KW-0804">Transcription</keyword>
<dbReference type="EMBL" id="AZHD01000022">
    <property type="protein sequence ID" value="OAA54822.1"/>
    <property type="molecule type" value="Genomic_DNA"/>
</dbReference>
<dbReference type="SMART" id="SM00439">
    <property type="entry name" value="BAH"/>
    <property type="match status" value="1"/>
</dbReference>
<dbReference type="Proteomes" id="UP000076874">
    <property type="component" value="Unassembled WGS sequence"/>
</dbReference>
<feature type="region of interest" description="Disordered" evidence="9">
    <location>
        <begin position="688"/>
        <end position="1013"/>
    </location>
</feature>
<feature type="compositionally biased region" description="Low complexity" evidence="9">
    <location>
        <begin position="934"/>
        <end position="944"/>
    </location>
</feature>
<dbReference type="PANTHER" id="PTHR16062:SF21">
    <property type="entry name" value="CHROMATIN STRUCTURE-REMODELING COMPLEX SUBUNIT RSC1-RELATED"/>
    <property type="match status" value="1"/>
</dbReference>
<evidence type="ECO:0000256" key="2">
    <source>
        <dbReference type="ARBA" id="ARBA00022737"/>
    </source>
</evidence>
<dbReference type="Gene3D" id="1.20.920.10">
    <property type="entry name" value="Bromodomain-like"/>
    <property type="match status" value="2"/>
</dbReference>
<keyword evidence="7" id="KW-0539">Nucleus</keyword>
<evidence type="ECO:0000256" key="3">
    <source>
        <dbReference type="ARBA" id="ARBA00022853"/>
    </source>
</evidence>
<evidence type="ECO:0000256" key="9">
    <source>
        <dbReference type="SAM" id="MobiDB-lite"/>
    </source>
</evidence>
<feature type="compositionally biased region" description="Pro residues" evidence="9">
    <location>
        <begin position="773"/>
        <end position="785"/>
    </location>
</feature>
<feature type="region of interest" description="Disordered" evidence="9">
    <location>
        <begin position="1130"/>
        <end position="1157"/>
    </location>
</feature>
<dbReference type="SUPFAM" id="SSF47370">
    <property type="entry name" value="Bromodomain"/>
    <property type="match status" value="2"/>
</dbReference>
<feature type="compositionally biased region" description="Low complexity" evidence="9">
    <location>
        <begin position="981"/>
        <end position="993"/>
    </location>
</feature>
<feature type="region of interest" description="Disordered" evidence="9">
    <location>
        <begin position="269"/>
        <end position="369"/>
    </location>
</feature>
<keyword evidence="5 8" id="KW-0103">Bromodomain</keyword>
<keyword evidence="3" id="KW-0156">Chromatin regulator</keyword>
<sequence length="1157" mass="126220">MTSLRSQTRSPVAKRTIEVATTTTATTATTATSTRHTRTAMAMQKSSSSSSGSGGDASADVHESIEAKATFTNDDDDDVDADGDPDDEADADGEADPDVDMDADADADADAEGDDDIKMADSAIAVASGARGSRAAEAMTAAAAAAARPPRSNRAKRDLLHLIETTAHYLSGYQENGEEIAAGFQRIPNKRLLPDYFDVIKEPTAFSTVRGKVQKRTYTDFQEFVRDVALICHNAQVYNRPSAPIFQDAVRLRQVLQEKLQQLVKEGTIQPEEAVLPDLGEIPDSPSPLPEGDEGEADGEGDEDDEDEDDEDDDEDDEDDEDEDDDSETGRRRGRRRGLRFSAVGRRKATSGGGNSAGAGAGANRMSTPTEARVNGVLAGLRRVRDEDGELLAEPFEKLPDRTLLPEYYEEIKQPVALDMIKRKARRQQYNSVDDALADLELMFNNAKAFNQDGSAIFEAAVTLQRRARELAAQERAKPDAAFRDEQGRLALPAAQHLGQLWRIGDWAHLRNANDPGKPIVAQIVRLWMDASGHGWVRACWYYRPEQTVHRFDRHFYENEVLKTEQYRDHRLEEVVDRCFVMFVPQFARGRPRGFPLNKAVYVCAHRYLEDKGRFVRIKNWDSCMPDEVRGLDYTLDPFPMPRPLFPRRSPIKHLLREDAKETDPLPKPTWGNANAPPLIGAVHRRPRLANETPPPEPSATLPPQQFMPGQMQLDPTRRVSMPGGPPMPMPVPMPGGHPGYHLQHPGSTPSPVPMQSPSPHTPYAQQHFVPRPRAPTGPMPPGPGMAPAHIQPSPHAHPMQPMAAHPPAPMGLPPQGPHSHLAPAPGAGPNGMGGPHFVPHHLPPQQQHQQPQQSFGPPGPAPLTPVHHQNHNNNVNVNVGINNTSHTANNNMMVRPPQAQPSPQPHQHPLQAPPPQRHPSQHHLGMPGVYTSPQHLPQQQQQQLPPPQHHRMGPTPPLPTPSPGRPTAASSPHRPPPHQQPQQQQQQHQTPTMVARPSSVPPPPVPNGYVPPRATAEAYVLPEAIDRTIPAGVRKRYHRDGQGRVLFFTAPSVGHRADTVAAATDDDDDKDNDAAASPSVRVAPEYAGLGHSAAAKAEATARMHRAAGEALGEFVQWMNAGTQQLLRAEGKETGTTEGDGGSGRHVPIAASVGGQS</sequence>
<dbReference type="Pfam" id="PF00439">
    <property type="entry name" value="Bromodomain"/>
    <property type="match status" value="2"/>
</dbReference>
<dbReference type="PROSITE" id="PS00633">
    <property type="entry name" value="BROMODOMAIN_1"/>
    <property type="match status" value="1"/>
</dbReference>
<keyword evidence="4" id="KW-0805">Transcription regulation</keyword>
<dbReference type="GO" id="GO:0006368">
    <property type="term" value="P:transcription elongation by RNA polymerase II"/>
    <property type="evidence" value="ECO:0007669"/>
    <property type="project" value="TreeGrafter"/>
</dbReference>
<comment type="subcellular location">
    <subcellularLocation>
        <location evidence="1">Nucleus</location>
    </subcellularLocation>
</comment>
<evidence type="ECO:0000313" key="12">
    <source>
        <dbReference type="EMBL" id="OAA54822.1"/>
    </source>
</evidence>
<evidence type="ECO:0000256" key="7">
    <source>
        <dbReference type="ARBA" id="ARBA00023242"/>
    </source>
</evidence>
<feature type="domain" description="BAH" evidence="11">
    <location>
        <begin position="500"/>
        <end position="619"/>
    </location>
</feature>
<gene>
    <name evidence="12" type="ORF">SPI_08693</name>
</gene>
<feature type="compositionally biased region" description="Low complexity" evidence="9">
    <location>
        <begin position="786"/>
        <end position="804"/>
    </location>
</feature>
<evidence type="ECO:0000256" key="4">
    <source>
        <dbReference type="ARBA" id="ARBA00023015"/>
    </source>
</evidence>
<feature type="compositionally biased region" description="Gly residues" evidence="9">
    <location>
        <begin position="351"/>
        <end position="361"/>
    </location>
</feature>
<feature type="region of interest" description="Disordered" evidence="9">
    <location>
        <begin position="1"/>
        <end position="116"/>
    </location>
</feature>
<dbReference type="Pfam" id="PF01426">
    <property type="entry name" value="BAH"/>
    <property type="match status" value="1"/>
</dbReference>
<dbReference type="GO" id="GO:0016586">
    <property type="term" value="C:RSC-type complex"/>
    <property type="evidence" value="ECO:0007669"/>
    <property type="project" value="InterPro"/>
</dbReference>
<dbReference type="PROSITE" id="PS51038">
    <property type="entry name" value="BAH"/>
    <property type="match status" value="1"/>
</dbReference>
<name>A0A167MW23_9HYPO</name>